<comment type="similarity">
    <text evidence="7">Belongs to the SOSEKI family.</text>
</comment>
<dbReference type="RefSeq" id="XP_010414585.1">
    <property type="nucleotide sequence ID" value="XM_010416283.1"/>
</dbReference>
<name>A0ABM0SQD1_CAMSA</name>
<feature type="compositionally biased region" description="Basic and acidic residues" evidence="9">
    <location>
        <begin position="468"/>
        <end position="489"/>
    </location>
</feature>
<comment type="subunit">
    <text evidence="8">Homodimer. Forms long polymer filaments with other SOKs proteins polymers (e.g. SOK1, SOK2, SOK3 and SOK4) crucial for polar localization and biological activity. Binds to ANGUSTIFOLIA (AN).</text>
</comment>
<keyword evidence="2" id="KW-0217">Developmental protein</keyword>
<feature type="region of interest" description="Disordered" evidence="9">
    <location>
        <begin position="219"/>
        <end position="293"/>
    </location>
</feature>
<dbReference type="PIRSF" id="PIRSF031043">
    <property type="entry name" value="UCP031043"/>
    <property type="match status" value="1"/>
</dbReference>
<comment type="subcellular location">
    <subcellularLocation>
        <location evidence="1">Cell membrane</location>
        <topology evidence="1">Peripheral membrane protein</topology>
        <orientation evidence="1">Cytoplasmic side</orientation>
    </subcellularLocation>
</comment>
<evidence type="ECO:0000256" key="9">
    <source>
        <dbReference type="SAM" id="MobiDB-lite"/>
    </source>
</evidence>
<evidence type="ECO:0000256" key="3">
    <source>
        <dbReference type="ARBA" id="ARBA00022475"/>
    </source>
</evidence>
<feature type="compositionally biased region" description="Low complexity" evidence="9">
    <location>
        <begin position="280"/>
        <end position="292"/>
    </location>
</feature>
<keyword evidence="5" id="KW-0472">Membrane</keyword>
<evidence type="ECO:0000256" key="4">
    <source>
        <dbReference type="ARBA" id="ARBA00022618"/>
    </source>
</evidence>
<evidence type="ECO:0000259" key="10">
    <source>
        <dbReference type="Pfam" id="PF06136"/>
    </source>
</evidence>
<dbReference type="Proteomes" id="UP000694864">
    <property type="component" value="Chromosome 7"/>
</dbReference>
<feature type="domain" description="SOSEKI DIX-like" evidence="10">
    <location>
        <begin position="34"/>
        <end position="122"/>
    </location>
</feature>
<reference evidence="11" key="1">
    <citation type="journal article" date="2014" name="Nat. Commun.">
        <title>The emerging biofuel crop Camelina sativa retains a highly undifferentiated hexaploid genome structure.</title>
        <authorList>
            <person name="Kagale S."/>
            <person name="Koh C."/>
            <person name="Nixon J."/>
            <person name="Bollina V."/>
            <person name="Clarke W.E."/>
            <person name="Tuteja R."/>
            <person name="Spillane C."/>
            <person name="Robinson S.J."/>
            <person name="Links M.G."/>
            <person name="Clarke C."/>
            <person name="Higgins E.E."/>
            <person name="Huebert T."/>
            <person name="Sharpe A.G."/>
            <person name="Parkin I.A."/>
        </authorList>
    </citation>
    <scope>NUCLEOTIDE SEQUENCE [LARGE SCALE GENOMIC DNA]</scope>
    <source>
        <strain evidence="11">cv. DH55</strain>
    </source>
</reference>
<evidence type="ECO:0000256" key="5">
    <source>
        <dbReference type="ARBA" id="ARBA00023136"/>
    </source>
</evidence>
<sequence>MEARMKKYSREVSPERAKVWTEKSPKYHQKIKKVPIVYYLSKNRQLEHPHFMEVLMSSPNGLYLRDVIERLNVLRGRGMASMYSWSSKRSYRNGFVWHDLSEDDLILPAHGNEYVLKGSELFDESNSDQFSPIVNTASQNMKPIVVEPPSSRSNDDSSSSSSMNNGKRSNKHSQEDDELSPPALRSVSSGVSPDSRDAKNSSSWCLAEYKVYKTEGLADASTQTDETVSGCGKKPIETFSRGVSTDDDGSSEPETSENNLASEASCAAGKERDSGEISRNSVSPPFSNSASSLGAKTDTLESLIRADVSKMNSFRILEQEDVRMPAHSRLRASNMLMQLISCGSVSVKDNNFGLVPTYKPKFGHSKFQSPFFSSSFMMGDFDRLSETPSLMGLRLEEKEYFSGSLVETKLQKKDAVDCNASLKRSSSYNGDRASNQMGVAENGDLKPGGSKYNLGSRKASSVFSKQHPRSESLRSPVSEKKRNSSEDTTKNIPCPTKTHEVCSKRITESSRKPDSFREDDEKVIKIDERLASGARVRIESKVPSDEP</sequence>
<keyword evidence="4" id="KW-0132">Cell division</keyword>
<dbReference type="GeneID" id="104700722"/>
<evidence type="ECO:0000256" key="2">
    <source>
        <dbReference type="ARBA" id="ARBA00022473"/>
    </source>
</evidence>
<feature type="compositionally biased region" description="Low complexity" evidence="9">
    <location>
        <begin position="150"/>
        <end position="167"/>
    </location>
</feature>
<evidence type="ECO:0000313" key="12">
    <source>
        <dbReference type="RefSeq" id="XP_010414585.1"/>
    </source>
</evidence>
<feature type="region of interest" description="Disordered" evidence="9">
    <location>
        <begin position="135"/>
        <end position="200"/>
    </location>
</feature>
<evidence type="ECO:0000256" key="7">
    <source>
        <dbReference type="ARBA" id="ARBA00024211"/>
    </source>
</evidence>
<accession>A0ABM0SQD1</accession>
<feature type="compositionally biased region" description="Polar residues" evidence="9">
    <location>
        <begin position="423"/>
        <end position="437"/>
    </location>
</feature>
<protein>
    <submittedName>
        <fullName evidence="12">Protein UPSTREAM OF FLC-like</fullName>
    </submittedName>
</protein>
<keyword evidence="3" id="KW-1003">Cell membrane</keyword>
<dbReference type="PANTHER" id="PTHR31083">
    <property type="entry name" value="UPSTREAM OF FLC PROTEIN (DUF966)"/>
    <property type="match status" value="1"/>
</dbReference>
<dbReference type="InterPro" id="IPR021182">
    <property type="entry name" value="SOK_magnoliopsida"/>
</dbReference>
<organism evidence="11 12">
    <name type="scientific">Camelina sativa</name>
    <name type="common">False flax</name>
    <name type="synonym">Myagrum sativum</name>
    <dbReference type="NCBI Taxonomy" id="90675"/>
    <lineage>
        <taxon>Eukaryota</taxon>
        <taxon>Viridiplantae</taxon>
        <taxon>Streptophyta</taxon>
        <taxon>Embryophyta</taxon>
        <taxon>Tracheophyta</taxon>
        <taxon>Spermatophyta</taxon>
        <taxon>Magnoliopsida</taxon>
        <taxon>eudicotyledons</taxon>
        <taxon>Gunneridae</taxon>
        <taxon>Pentapetalae</taxon>
        <taxon>rosids</taxon>
        <taxon>malvids</taxon>
        <taxon>Brassicales</taxon>
        <taxon>Brassicaceae</taxon>
        <taxon>Camelineae</taxon>
        <taxon>Camelina</taxon>
    </lineage>
</organism>
<feature type="compositionally biased region" description="Acidic residues" evidence="9">
    <location>
        <begin position="245"/>
        <end position="255"/>
    </location>
</feature>
<dbReference type="PANTHER" id="PTHR31083:SF6">
    <property type="entry name" value="PROTEIN SOSEKI 3"/>
    <property type="match status" value="1"/>
</dbReference>
<dbReference type="InterPro" id="IPR048351">
    <property type="entry name" value="SOK_DIX"/>
</dbReference>
<dbReference type="Pfam" id="PF06136">
    <property type="entry name" value="SOK"/>
    <property type="match status" value="1"/>
</dbReference>
<feature type="compositionally biased region" description="Basic and acidic residues" evidence="9">
    <location>
        <begin position="497"/>
        <end position="519"/>
    </location>
</feature>
<reference evidence="12" key="2">
    <citation type="submission" date="2025-08" db="UniProtKB">
        <authorList>
            <consortium name="RefSeq"/>
        </authorList>
    </citation>
    <scope>IDENTIFICATION</scope>
    <source>
        <tissue evidence="12">Leaf</tissue>
    </source>
</reference>
<evidence type="ECO:0000256" key="6">
    <source>
        <dbReference type="ARBA" id="ARBA00023306"/>
    </source>
</evidence>
<dbReference type="InterPro" id="IPR010369">
    <property type="entry name" value="SOK"/>
</dbReference>
<feature type="region of interest" description="Disordered" evidence="9">
    <location>
        <begin position="423"/>
        <end position="519"/>
    </location>
</feature>
<evidence type="ECO:0000256" key="1">
    <source>
        <dbReference type="ARBA" id="ARBA00004413"/>
    </source>
</evidence>
<evidence type="ECO:0000256" key="8">
    <source>
        <dbReference type="ARBA" id="ARBA00046534"/>
    </source>
</evidence>
<keyword evidence="11" id="KW-1185">Reference proteome</keyword>
<proteinExistence type="inferred from homology"/>
<evidence type="ECO:0000313" key="11">
    <source>
        <dbReference type="Proteomes" id="UP000694864"/>
    </source>
</evidence>
<gene>
    <name evidence="12" type="primary">LOC104700722</name>
</gene>
<keyword evidence="6" id="KW-0131">Cell cycle</keyword>